<dbReference type="Gene3D" id="1.10.260.40">
    <property type="entry name" value="lambda repressor-like DNA-binding domains"/>
    <property type="match status" value="1"/>
</dbReference>
<sequence length="158" mass="18983">MNMKTKEIQIEDIWNDKKREDAKKAILLHSSKQSKERILTNQLLSIQYKLEDYIQNESDDVEVLKVLDFVKMYLKVLKLTKKELATYFGMEDSNLHKYLTGVRKLNAELVLKLSCFSHTKPEYWYRVQIKNELIELNKEKKNVEKYKKYDYRNLVEAV</sequence>
<name>A0A4Y4B2I9_9FLAO</name>
<dbReference type="STRING" id="983.SAMN05443543_11823"/>
<comment type="caution">
    <text evidence="1">The sequence shown here is derived from an EMBL/GenBank/DDBJ whole genome shotgun (WGS) entry which is preliminary data.</text>
</comment>
<dbReference type="SUPFAM" id="SSF47413">
    <property type="entry name" value="lambda repressor-like DNA-binding domains"/>
    <property type="match status" value="1"/>
</dbReference>
<keyword evidence="2" id="KW-1185">Reference proteome</keyword>
<dbReference type="Proteomes" id="UP000316775">
    <property type="component" value="Unassembled WGS sequence"/>
</dbReference>
<dbReference type="AlphaFoldDB" id="A0A4Y4B2I9"/>
<accession>A0A4Y4B2I9</accession>
<dbReference type="EMBL" id="BJNP01000069">
    <property type="protein sequence ID" value="GEC73789.1"/>
    <property type="molecule type" value="Genomic_DNA"/>
</dbReference>
<dbReference type="InterPro" id="IPR010982">
    <property type="entry name" value="Lambda_DNA-bd_dom_sf"/>
</dbReference>
<dbReference type="GO" id="GO:0003677">
    <property type="term" value="F:DNA binding"/>
    <property type="evidence" value="ECO:0007669"/>
    <property type="project" value="InterPro"/>
</dbReference>
<evidence type="ECO:0000313" key="1">
    <source>
        <dbReference type="EMBL" id="GEC73789.1"/>
    </source>
</evidence>
<gene>
    <name evidence="1" type="ORF">FFL01_33280</name>
</gene>
<evidence type="ECO:0000313" key="2">
    <source>
        <dbReference type="Proteomes" id="UP000316775"/>
    </source>
</evidence>
<organism evidence="1 2">
    <name type="scientific">Flavobacterium flevense</name>
    <dbReference type="NCBI Taxonomy" id="983"/>
    <lineage>
        <taxon>Bacteria</taxon>
        <taxon>Pseudomonadati</taxon>
        <taxon>Bacteroidota</taxon>
        <taxon>Flavobacteriia</taxon>
        <taxon>Flavobacteriales</taxon>
        <taxon>Flavobacteriaceae</taxon>
        <taxon>Flavobacterium</taxon>
    </lineage>
</organism>
<reference evidence="1 2" key="1">
    <citation type="submission" date="2019-06" db="EMBL/GenBank/DDBJ databases">
        <title>Whole genome shotgun sequence of Flavobacterium flevense NBRC 14960.</title>
        <authorList>
            <person name="Hosoyama A."/>
            <person name="Uohara A."/>
            <person name="Ohji S."/>
            <person name="Ichikawa N."/>
        </authorList>
    </citation>
    <scope>NUCLEOTIDE SEQUENCE [LARGE SCALE GENOMIC DNA]</scope>
    <source>
        <strain evidence="1 2">NBRC 14960</strain>
    </source>
</reference>
<proteinExistence type="predicted"/>
<protein>
    <submittedName>
        <fullName evidence="1">Uncharacterized protein</fullName>
    </submittedName>
</protein>